<dbReference type="AlphaFoldDB" id="A0A1H1M2N4"/>
<dbReference type="SUPFAM" id="SSF51905">
    <property type="entry name" value="FAD/NAD(P)-binding domain"/>
    <property type="match status" value="1"/>
</dbReference>
<sequence>MNHVPSPRPPAETVWDAVVVGAGVAGLTTALRLTQRGLRVLVVEAESRCGGPVAGGTLTRPAARRRPEAGTEIDVGAESFAVRGRAIGALVSELGLEVVEPAGGTAWIHTPETDFPLPAAGILGIPANPGADDVRRAIGWRGTVRAARDRTMPAEVVDTRSLDAFVRSRYGDRVTDRLVAPVATGVHSAPLSALDVDAVAPGLLEAYWREESLGKAVASLRAAAPAGSAVRGVVGGMHLLVRALVDAITAAGGTIQTDADVIDVSRDHHERWVLSLAGAGRIRTPRLVVTTPGVAERVLGAGPQRPKGTDIRLVSLLVNAPALDDAPRGTGVLVAPPAGGLPETASTAALGSGEPRAKALTHATAKWPWLAERVRETFGEGRHVVRLSYGRLGTRTPKVTVEEAASDASILLGTDLTKHDVVEGRLKTRWKGTLPPPTPGYREAVSAYAGRVDAISGLVVTGSWLAGTGLANVVAHADEAADRLLAE</sequence>
<dbReference type="eggNOG" id="COG1232">
    <property type="taxonomic scope" value="Bacteria"/>
</dbReference>
<dbReference type="Gene3D" id="1.10.3110.10">
    <property type="entry name" value="protoporphyrinogen ix oxidase, domain 3"/>
    <property type="match status" value="1"/>
</dbReference>
<dbReference type="InterPro" id="IPR036188">
    <property type="entry name" value="FAD/NAD-bd_sf"/>
</dbReference>
<dbReference type="Proteomes" id="UP000185663">
    <property type="component" value="Chromosome I"/>
</dbReference>
<gene>
    <name evidence="2" type="ORF">SAMN04489860_0118</name>
</gene>
<dbReference type="RefSeq" id="WP_231959244.1">
    <property type="nucleotide sequence ID" value="NZ_LT629776.1"/>
</dbReference>
<dbReference type="InterPro" id="IPR050464">
    <property type="entry name" value="Zeta_carotene_desat/Oxidored"/>
</dbReference>
<evidence type="ECO:0000259" key="1">
    <source>
        <dbReference type="Pfam" id="PF01593"/>
    </source>
</evidence>
<evidence type="ECO:0000313" key="3">
    <source>
        <dbReference type="Proteomes" id="UP000185663"/>
    </source>
</evidence>
<dbReference type="PRINTS" id="PR00411">
    <property type="entry name" value="PNDRDTASEI"/>
</dbReference>
<evidence type="ECO:0000313" key="2">
    <source>
        <dbReference type="EMBL" id="SDR81074.1"/>
    </source>
</evidence>
<name>A0A1H1M2N4_9CELL</name>
<dbReference type="Gene3D" id="3.50.50.60">
    <property type="entry name" value="FAD/NAD(P)-binding domain"/>
    <property type="match status" value="1"/>
</dbReference>
<dbReference type="STRING" id="545619.SAMN04489860_0118"/>
<dbReference type="InterPro" id="IPR002937">
    <property type="entry name" value="Amino_oxidase"/>
</dbReference>
<dbReference type="EMBL" id="LT629776">
    <property type="protein sequence ID" value="SDR81074.1"/>
    <property type="molecule type" value="Genomic_DNA"/>
</dbReference>
<keyword evidence="3" id="KW-1185">Reference proteome</keyword>
<dbReference type="GO" id="GO:0016491">
    <property type="term" value="F:oxidoreductase activity"/>
    <property type="evidence" value="ECO:0007669"/>
    <property type="project" value="InterPro"/>
</dbReference>
<dbReference type="PANTHER" id="PTHR42923">
    <property type="entry name" value="PROTOPORPHYRINOGEN OXIDASE"/>
    <property type="match status" value="1"/>
</dbReference>
<reference evidence="3" key="1">
    <citation type="submission" date="2016-10" db="EMBL/GenBank/DDBJ databases">
        <authorList>
            <person name="Varghese N."/>
            <person name="Submissions S."/>
        </authorList>
    </citation>
    <scope>NUCLEOTIDE SEQUENCE [LARGE SCALE GENOMIC DNA]</scope>
    <source>
        <strain evidence="3">DSM 22126</strain>
    </source>
</reference>
<dbReference type="PANTHER" id="PTHR42923:SF3">
    <property type="entry name" value="PROTOPORPHYRINOGEN OXIDASE"/>
    <property type="match status" value="1"/>
</dbReference>
<organism evidence="2 3">
    <name type="scientific">Paraoerskovia marina</name>
    <dbReference type="NCBI Taxonomy" id="545619"/>
    <lineage>
        <taxon>Bacteria</taxon>
        <taxon>Bacillati</taxon>
        <taxon>Actinomycetota</taxon>
        <taxon>Actinomycetes</taxon>
        <taxon>Micrococcales</taxon>
        <taxon>Cellulomonadaceae</taxon>
        <taxon>Paraoerskovia</taxon>
    </lineage>
</organism>
<dbReference type="Pfam" id="PF01593">
    <property type="entry name" value="Amino_oxidase"/>
    <property type="match status" value="1"/>
</dbReference>
<feature type="domain" description="Amine oxidase" evidence="1">
    <location>
        <begin position="24"/>
        <end position="292"/>
    </location>
</feature>
<proteinExistence type="predicted"/>
<dbReference type="Gene3D" id="3.90.660.20">
    <property type="entry name" value="Protoporphyrinogen oxidase, mitochondrial, domain 2"/>
    <property type="match status" value="1"/>
</dbReference>
<protein>
    <submittedName>
        <fullName evidence="2">Oxygen-dependent protoporphyrinogen oxidase</fullName>
    </submittedName>
</protein>
<accession>A0A1H1M2N4</accession>